<comment type="caution">
    <text evidence="7">The sequence shown here is derived from an EMBL/GenBank/DDBJ whole genome shotgun (WGS) entry which is preliminary data.</text>
</comment>
<organism evidence="7 8">
    <name type="scientific">Jeotgalibacillus terrae</name>
    <dbReference type="NCBI Taxonomy" id="587735"/>
    <lineage>
        <taxon>Bacteria</taxon>
        <taxon>Bacillati</taxon>
        <taxon>Bacillota</taxon>
        <taxon>Bacilli</taxon>
        <taxon>Bacillales</taxon>
        <taxon>Caryophanaceae</taxon>
        <taxon>Jeotgalibacillus</taxon>
    </lineage>
</organism>
<sequence length="459" mass="52082">MIISYKTREKKWAILTDQGIDRIELYPPFAETKVGNIYSGTIASIKPSLQAAFVQFDHGPKGYLPLKSIPAQYGNVHQGMRMPVQVKKDEEASKGPVLTADLEFQGKYMVYFPFTNILRLSKKISSHQKSRLQQWGERAAGSAEGLLIRTDAASASDEDLSEELHDLQQNFQQLNQSFHKRKGQYLLKSAEPFTEEVKEAIVNQTPDEIVTDTADMSADLKNFASALKLDVSVTLHHGDEDLFRFYIKEDIHHIMTRKSVWLDGGSQIVIDSLEALTVIDVNSSKQAGAKQHQAAAKDINMKAAAESLRQMRIRDLHGIILIDFINMTNPTDRVDIDRLIRQEAKLDQKHVHPAGFTELGLYQLTRKKTKASYEAAYTVPCPVCAGKGHVLSPESRLLELEKDLLEKRRSLQRAEIGMTKDLHELIRQDPAFIKWIEDELKIPITLIEIDHPHSYYQIR</sequence>
<keyword evidence="5" id="KW-0694">RNA-binding</keyword>
<name>A0ABW5ZIY6_9BACL</name>
<evidence type="ECO:0000259" key="6">
    <source>
        <dbReference type="PROSITE" id="PS50126"/>
    </source>
</evidence>
<dbReference type="Proteomes" id="UP001597561">
    <property type="component" value="Unassembled WGS sequence"/>
</dbReference>
<protein>
    <submittedName>
        <fullName evidence="7">Ribonuclease E/G</fullName>
    </submittedName>
</protein>
<dbReference type="EMBL" id="JBHUPG010000022">
    <property type="protein sequence ID" value="MFD2912505.1"/>
    <property type="molecule type" value="Genomic_DNA"/>
</dbReference>
<dbReference type="CDD" id="cd04453">
    <property type="entry name" value="S1_RNase_E"/>
    <property type="match status" value="1"/>
</dbReference>
<evidence type="ECO:0000256" key="5">
    <source>
        <dbReference type="ARBA" id="ARBA00022884"/>
    </source>
</evidence>
<dbReference type="InterPro" id="IPR012340">
    <property type="entry name" value="NA-bd_OB-fold"/>
</dbReference>
<feature type="domain" description="S1 motif" evidence="6">
    <location>
        <begin position="35"/>
        <end position="101"/>
    </location>
</feature>
<dbReference type="PANTHER" id="PTHR30001">
    <property type="entry name" value="RIBONUCLEASE"/>
    <property type="match status" value="1"/>
</dbReference>
<accession>A0ABW5ZIY6</accession>
<keyword evidence="2" id="KW-0479">Metal-binding</keyword>
<dbReference type="InterPro" id="IPR019307">
    <property type="entry name" value="RNA-bd_AU-1/RNase_E/G"/>
</dbReference>
<evidence type="ECO:0000256" key="4">
    <source>
        <dbReference type="ARBA" id="ARBA00022842"/>
    </source>
</evidence>
<dbReference type="Pfam" id="PF10150">
    <property type="entry name" value="RNase_E_G"/>
    <property type="match status" value="1"/>
</dbReference>
<keyword evidence="3" id="KW-0378">Hydrolase</keyword>
<dbReference type="RefSeq" id="WP_239581488.1">
    <property type="nucleotide sequence ID" value="NZ_JAFBDK010000006.1"/>
</dbReference>
<dbReference type="InterPro" id="IPR003029">
    <property type="entry name" value="S1_domain"/>
</dbReference>
<comment type="cofactor">
    <cofactor evidence="1">
        <name>Mg(2+)</name>
        <dbReference type="ChEBI" id="CHEBI:18420"/>
    </cofactor>
</comment>
<keyword evidence="8" id="KW-1185">Reference proteome</keyword>
<gene>
    <name evidence="7" type="ORF">ACFS5P_11525</name>
</gene>
<dbReference type="PROSITE" id="PS50126">
    <property type="entry name" value="S1"/>
    <property type="match status" value="1"/>
</dbReference>
<evidence type="ECO:0000256" key="1">
    <source>
        <dbReference type="ARBA" id="ARBA00001946"/>
    </source>
</evidence>
<evidence type="ECO:0000256" key="3">
    <source>
        <dbReference type="ARBA" id="ARBA00022801"/>
    </source>
</evidence>
<proteinExistence type="predicted"/>
<dbReference type="Gene3D" id="2.40.50.140">
    <property type="entry name" value="Nucleic acid-binding proteins"/>
    <property type="match status" value="1"/>
</dbReference>
<dbReference type="SUPFAM" id="SSF50249">
    <property type="entry name" value="Nucleic acid-binding proteins"/>
    <property type="match status" value="1"/>
</dbReference>
<evidence type="ECO:0000313" key="7">
    <source>
        <dbReference type="EMBL" id="MFD2912505.1"/>
    </source>
</evidence>
<dbReference type="PANTHER" id="PTHR30001:SF0">
    <property type="entry name" value="RIBONUCLEASE G"/>
    <property type="match status" value="1"/>
</dbReference>
<evidence type="ECO:0000256" key="2">
    <source>
        <dbReference type="ARBA" id="ARBA00022723"/>
    </source>
</evidence>
<evidence type="ECO:0000313" key="8">
    <source>
        <dbReference type="Proteomes" id="UP001597561"/>
    </source>
</evidence>
<keyword evidence="4" id="KW-0460">Magnesium</keyword>
<dbReference type="InterPro" id="IPR004659">
    <property type="entry name" value="RNase_E/G"/>
</dbReference>
<reference evidence="8" key="1">
    <citation type="journal article" date="2019" name="Int. J. Syst. Evol. Microbiol.">
        <title>The Global Catalogue of Microorganisms (GCM) 10K type strain sequencing project: providing services to taxonomists for standard genome sequencing and annotation.</title>
        <authorList>
            <consortium name="The Broad Institute Genomics Platform"/>
            <consortium name="The Broad Institute Genome Sequencing Center for Infectious Disease"/>
            <person name="Wu L."/>
            <person name="Ma J."/>
        </authorList>
    </citation>
    <scope>NUCLEOTIDE SEQUENCE [LARGE SCALE GENOMIC DNA]</scope>
    <source>
        <strain evidence="8">KCTC 13528</strain>
    </source>
</reference>